<evidence type="ECO:0000256" key="3">
    <source>
        <dbReference type="ARBA" id="ARBA00004906"/>
    </source>
</evidence>
<feature type="compositionally biased region" description="Polar residues" evidence="14">
    <location>
        <begin position="306"/>
        <end position="316"/>
    </location>
</feature>
<name>A0A835PHJ5_VANPL</name>
<dbReference type="GO" id="GO:0016020">
    <property type="term" value="C:membrane"/>
    <property type="evidence" value="ECO:0007669"/>
    <property type="project" value="UniProtKB-SubCell"/>
</dbReference>
<evidence type="ECO:0000256" key="4">
    <source>
        <dbReference type="ARBA" id="ARBA00012483"/>
    </source>
</evidence>
<dbReference type="SMART" id="SM00184">
    <property type="entry name" value="RING"/>
    <property type="match status" value="1"/>
</dbReference>
<evidence type="ECO:0000256" key="2">
    <source>
        <dbReference type="ARBA" id="ARBA00004167"/>
    </source>
</evidence>
<dbReference type="CDD" id="cd16461">
    <property type="entry name" value="RING-H2_EL5-like"/>
    <property type="match status" value="1"/>
</dbReference>
<evidence type="ECO:0000256" key="7">
    <source>
        <dbReference type="ARBA" id="ARBA00022723"/>
    </source>
</evidence>
<evidence type="ECO:0000313" key="17">
    <source>
        <dbReference type="EMBL" id="KAG0452535.1"/>
    </source>
</evidence>
<dbReference type="FunFam" id="3.30.40.10:FF:000187">
    <property type="entry name" value="E3 ubiquitin-protein ligase ATL6"/>
    <property type="match status" value="1"/>
</dbReference>
<dbReference type="Pfam" id="PF13639">
    <property type="entry name" value="zf-RING_2"/>
    <property type="match status" value="1"/>
</dbReference>
<comment type="subcellular location">
    <subcellularLocation>
        <location evidence="2">Membrane</location>
        <topology evidence="2">Single-pass membrane protein</topology>
    </subcellularLocation>
</comment>
<feature type="transmembrane region" description="Helical" evidence="15">
    <location>
        <begin position="68"/>
        <end position="90"/>
    </location>
</feature>
<evidence type="ECO:0000259" key="16">
    <source>
        <dbReference type="PROSITE" id="PS50089"/>
    </source>
</evidence>
<feature type="domain" description="RING-type" evidence="16">
    <location>
        <begin position="154"/>
        <end position="196"/>
    </location>
</feature>
<evidence type="ECO:0000256" key="1">
    <source>
        <dbReference type="ARBA" id="ARBA00000900"/>
    </source>
</evidence>
<evidence type="ECO:0000256" key="10">
    <source>
        <dbReference type="ARBA" id="ARBA00022833"/>
    </source>
</evidence>
<comment type="catalytic activity">
    <reaction evidence="1">
        <text>S-ubiquitinyl-[E2 ubiquitin-conjugating enzyme]-L-cysteine + [acceptor protein]-L-lysine = [E2 ubiquitin-conjugating enzyme]-L-cysteine + N(6)-ubiquitinyl-[acceptor protein]-L-lysine.</text>
        <dbReference type="EC" id="2.3.2.27"/>
    </reaction>
</comment>
<accession>A0A835PHJ5</accession>
<feature type="region of interest" description="Disordered" evidence="14">
    <location>
        <begin position="287"/>
        <end position="316"/>
    </location>
</feature>
<dbReference type="PROSITE" id="PS50089">
    <property type="entry name" value="ZF_RING_2"/>
    <property type="match status" value="1"/>
</dbReference>
<evidence type="ECO:0000313" key="18">
    <source>
        <dbReference type="Proteomes" id="UP000636800"/>
    </source>
</evidence>
<dbReference type="GO" id="GO:0061630">
    <property type="term" value="F:ubiquitin protein ligase activity"/>
    <property type="evidence" value="ECO:0007669"/>
    <property type="project" value="UniProtKB-EC"/>
</dbReference>
<evidence type="ECO:0000256" key="5">
    <source>
        <dbReference type="ARBA" id="ARBA00022679"/>
    </source>
</evidence>
<dbReference type="PANTHER" id="PTHR46913:SF1">
    <property type="entry name" value="RING-H2 FINGER PROTEIN ATL16"/>
    <property type="match status" value="1"/>
</dbReference>
<evidence type="ECO:0000256" key="11">
    <source>
        <dbReference type="ARBA" id="ARBA00022989"/>
    </source>
</evidence>
<dbReference type="EC" id="2.3.2.27" evidence="4"/>
<gene>
    <name evidence="17" type="ORF">HPP92_025199</name>
</gene>
<keyword evidence="18" id="KW-1185">Reference proteome</keyword>
<dbReference type="EMBL" id="JADCNL010000014">
    <property type="protein sequence ID" value="KAG0452535.1"/>
    <property type="molecule type" value="Genomic_DNA"/>
</dbReference>
<evidence type="ECO:0000256" key="13">
    <source>
        <dbReference type="PROSITE-ProRule" id="PRU00175"/>
    </source>
</evidence>
<keyword evidence="12 15" id="KW-0472">Membrane</keyword>
<keyword evidence="9" id="KW-0833">Ubl conjugation pathway</keyword>
<keyword evidence="6 15" id="KW-0812">Transmembrane</keyword>
<comment type="pathway">
    <text evidence="3">Protein modification; protein ubiquitination.</text>
</comment>
<keyword evidence="10" id="KW-0862">Zinc</keyword>
<evidence type="ECO:0000256" key="12">
    <source>
        <dbReference type="ARBA" id="ARBA00023136"/>
    </source>
</evidence>
<proteinExistence type="predicted"/>
<reference evidence="17 18" key="1">
    <citation type="journal article" date="2020" name="Nat. Food">
        <title>A phased Vanilla planifolia genome enables genetic improvement of flavour and production.</title>
        <authorList>
            <person name="Hasing T."/>
            <person name="Tang H."/>
            <person name="Brym M."/>
            <person name="Khazi F."/>
            <person name="Huang T."/>
            <person name="Chambers A.H."/>
        </authorList>
    </citation>
    <scope>NUCLEOTIDE SEQUENCE [LARGE SCALE GENOMIC DNA]</scope>
    <source>
        <tissue evidence="17">Leaf</tissue>
    </source>
</reference>
<dbReference type="GO" id="GO:0008270">
    <property type="term" value="F:zinc ion binding"/>
    <property type="evidence" value="ECO:0007669"/>
    <property type="project" value="UniProtKB-KW"/>
</dbReference>
<dbReference type="SUPFAM" id="SSF57850">
    <property type="entry name" value="RING/U-box"/>
    <property type="match status" value="1"/>
</dbReference>
<dbReference type="GO" id="GO:0016567">
    <property type="term" value="P:protein ubiquitination"/>
    <property type="evidence" value="ECO:0007669"/>
    <property type="project" value="InterPro"/>
</dbReference>
<keyword evidence="8 13" id="KW-0863">Zinc-finger</keyword>
<dbReference type="InterPro" id="IPR001841">
    <property type="entry name" value="Znf_RING"/>
</dbReference>
<keyword evidence="11 15" id="KW-1133">Transmembrane helix</keyword>
<keyword evidence="5" id="KW-0808">Transferase</keyword>
<evidence type="ECO:0000256" key="14">
    <source>
        <dbReference type="SAM" id="MobiDB-lite"/>
    </source>
</evidence>
<dbReference type="AlphaFoldDB" id="A0A835PHJ5"/>
<evidence type="ECO:0000256" key="15">
    <source>
        <dbReference type="SAM" id="Phobius"/>
    </source>
</evidence>
<keyword evidence="7" id="KW-0479">Metal-binding</keyword>
<evidence type="ECO:0000256" key="6">
    <source>
        <dbReference type="ARBA" id="ARBA00022692"/>
    </source>
</evidence>
<protein>
    <recommendedName>
        <fullName evidence="4">RING-type E3 ubiquitin transferase</fullName>
        <ecNumber evidence="4">2.3.2.27</ecNumber>
    </recommendedName>
</protein>
<dbReference type="Gene3D" id="3.30.40.10">
    <property type="entry name" value="Zinc/RING finger domain, C3HC4 (zinc finger)"/>
    <property type="match status" value="1"/>
</dbReference>
<comment type="caution">
    <text evidence="17">The sequence shown here is derived from an EMBL/GenBank/DDBJ whole genome shotgun (WGS) entry which is preliminary data.</text>
</comment>
<organism evidence="17 18">
    <name type="scientific">Vanilla planifolia</name>
    <name type="common">Vanilla</name>
    <dbReference type="NCBI Taxonomy" id="51239"/>
    <lineage>
        <taxon>Eukaryota</taxon>
        <taxon>Viridiplantae</taxon>
        <taxon>Streptophyta</taxon>
        <taxon>Embryophyta</taxon>
        <taxon>Tracheophyta</taxon>
        <taxon>Spermatophyta</taxon>
        <taxon>Magnoliopsida</taxon>
        <taxon>Liliopsida</taxon>
        <taxon>Asparagales</taxon>
        <taxon>Orchidaceae</taxon>
        <taxon>Vanilloideae</taxon>
        <taxon>Vanilleae</taxon>
        <taxon>Vanilla</taxon>
    </lineage>
</organism>
<dbReference type="InterPro" id="IPR044600">
    <property type="entry name" value="ATL1/ATL16-like"/>
</dbReference>
<dbReference type="InterPro" id="IPR013083">
    <property type="entry name" value="Znf_RING/FYVE/PHD"/>
</dbReference>
<evidence type="ECO:0000256" key="8">
    <source>
        <dbReference type="ARBA" id="ARBA00022771"/>
    </source>
</evidence>
<dbReference type="Proteomes" id="UP000636800">
    <property type="component" value="Unassembled WGS sequence"/>
</dbReference>
<evidence type="ECO:0000256" key="9">
    <source>
        <dbReference type="ARBA" id="ARBA00022786"/>
    </source>
</evidence>
<sequence>MVQVDRITVDLSVTLSAADHLGLLIKRKSSEFLSPLRSCEEKIGGKMNPSPSNAAVESRQTEVFSGKVMMGAIVALFTVVFFILLLHIYVRWRFIRRTSRRARRRPRRRLVFASALQVPILPSVHRGLDPSVLVSLPVTLFSSDAEEEDEFVECAVCLSEFSEGEKIRGLPLCGHRFHIDCIDMWLHSHSTCPLCRAAIEGAKEVDPLCSNGIPAIDHAASSVATVRTEEEAGSSSSYSSGREVRIGITAGGGEGFYLESAENEPLKAGSNPTVLIRLMLKRDPRLDECRSSGSVVDLERGDRSDTPTSPAASSGQ</sequence>
<dbReference type="PANTHER" id="PTHR46913">
    <property type="entry name" value="RING-H2 FINGER PROTEIN ATL16"/>
    <property type="match status" value="1"/>
</dbReference>
<dbReference type="OrthoDB" id="752464at2759"/>